<proteinExistence type="predicted"/>
<evidence type="ECO:0008006" key="3">
    <source>
        <dbReference type="Google" id="ProtNLM"/>
    </source>
</evidence>
<gene>
    <name evidence="1" type="ORF">LXD69_03055</name>
</gene>
<organism evidence="1 2">
    <name type="scientific">Flavobacterium sediminilitoris</name>
    <dbReference type="NCBI Taxonomy" id="2024526"/>
    <lineage>
        <taxon>Bacteria</taxon>
        <taxon>Pseudomonadati</taxon>
        <taxon>Bacteroidota</taxon>
        <taxon>Flavobacteriia</taxon>
        <taxon>Flavobacteriales</taxon>
        <taxon>Flavobacteriaceae</taxon>
        <taxon>Flavobacterium</taxon>
    </lineage>
</organism>
<name>A0ABY4HNQ4_9FLAO</name>
<evidence type="ECO:0000313" key="1">
    <source>
        <dbReference type="EMBL" id="UOX34497.1"/>
    </source>
</evidence>
<accession>A0ABY4HNQ4</accession>
<keyword evidence="2" id="KW-1185">Reference proteome</keyword>
<protein>
    <recommendedName>
        <fullName evidence="3">Carboxypeptidase-like regulatory domain-containing protein</fullName>
    </recommendedName>
</protein>
<sequence length="285" mass="33270">MKILIFFLFFYSSLFCQDFFIIRDSITFSPIEGVHLINEENKVSISDGNGKVIIKTDKEKSTMIISHIGYKSKVIICKKMIRDSLVVFLQPNSINLKEVIVKSNPKSFKYSLNDRRGINFNTGVSYPEKFQVGIYLPNNADDFNLKISSILFELVNKNVKESDSISFNVEIWNADSLLLPFQKLNTKEIVINQKFSKKIKVFLKDEEILFDEKGVFVIIDFLNKVSLGSKNIIKPKFKAVNVKKKLQLKEILRYRTQNNKEFSEWFEPIYSKKNKQILKLNIYFK</sequence>
<dbReference type="EMBL" id="CP090145">
    <property type="protein sequence ID" value="UOX34497.1"/>
    <property type="molecule type" value="Genomic_DNA"/>
</dbReference>
<reference evidence="1" key="1">
    <citation type="submission" date="2021-12" db="EMBL/GenBank/DDBJ databases">
        <authorList>
            <person name="Cha I.-T."/>
            <person name="Lee K.-E."/>
            <person name="Park S.-J."/>
        </authorList>
    </citation>
    <scope>NUCLEOTIDE SEQUENCE</scope>
    <source>
        <strain evidence="1">YSM-43</strain>
    </source>
</reference>
<reference evidence="1" key="2">
    <citation type="submission" date="2022-04" db="EMBL/GenBank/DDBJ databases">
        <title>Complete Genome Sequence of Flavobacterium sediminilitoris YSM-43, Isolated from a Tidal Sediment.</title>
        <authorList>
            <person name="Lee P.A."/>
        </authorList>
    </citation>
    <scope>NUCLEOTIDE SEQUENCE</scope>
    <source>
        <strain evidence="1">YSM-43</strain>
    </source>
</reference>
<evidence type="ECO:0000313" key="2">
    <source>
        <dbReference type="Proteomes" id="UP000830454"/>
    </source>
</evidence>
<dbReference type="Proteomes" id="UP000830454">
    <property type="component" value="Chromosome"/>
</dbReference>
<dbReference type="RefSeq" id="WP_045969158.1">
    <property type="nucleotide sequence ID" value="NZ_CP090145.1"/>
</dbReference>